<accession>A0ABW5E0J5</accession>
<keyword evidence="1" id="KW-0812">Transmembrane</keyword>
<dbReference type="EMBL" id="JBHUIP010000016">
    <property type="protein sequence ID" value="MFD2265176.1"/>
    <property type="molecule type" value="Genomic_DNA"/>
</dbReference>
<dbReference type="PANTHER" id="PTHR43081">
    <property type="entry name" value="ADENYLATE CYCLASE, TERMINAL-DIFFERENTIATION SPECIFIC-RELATED"/>
    <property type="match status" value="1"/>
</dbReference>
<gene>
    <name evidence="3" type="ORF">ACFSM5_19895</name>
</gene>
<protein>
    <submittedName>
        <fullName evidence="3">Adenylate/guanylate cyclase domain-containing protein</fullName>
    </submittedName>
</protein>
<keyword evidence="4" id="KW-1185">Reference proteome</keyword>
<dbReference type="PROSITE" id="PS50125">
    <property type="entry name" value="GUANYLATE_CYCLASE_2"/>
    <property type="match status" value="1"/>
</dbReference>
<name>A0ABW5E0J5_9PROT</name>
<dbReference type="InterPro" id="IPR050697">
    <property type="entry name" value="Adenylyl/Guanylyl_Cyclase_3/4"/>
</dbReference>
<evidence type="ECO:0000313" key="4">
    <source>
        <dbReference type="Proteomes" id="UP001597295"/>
    </source>
</evidence>
<feature type="domain" description="Guanylate cyclase" evidence="2">
    <location>
        <begin position="238"/>
        <end position="370"/>
    </location>
</feature>
<dbReference type="Pfam" id="PF00211">
    <property type="entry name" value="Guanylate_cyc"/>
    <property type="match status" value="1"/>
</dbReference>
<comment type="caution">
    <text evidence="3">The sequence shown here is derived from an EMBL/GenBank/DDBJ whole genome shotgun (WGS) entry which is preliminary data.</text>
</comment>
<evidence type="ECO:0000256" key="1">
    <source>
        <dbReference type="SAM" id="Phobius"/>
    </source>
</evidence>
<dbReference type="PANTHER" id="PTHR43081:SF1">
    <property type="entry name" value="ADENYLATE CYCLASE, TERMINAL-DIFFERENTIATION SPECIFIC"/>
    <property type="match status" value="1"/>
</dbReference>
<dbReference type="InterPro" id="IPR001054">
    <property type="entry name" value="A/G_cyclase"/>
</dbReference>
<feature type="transmembrane region" description="Helical" evidence="1">
    <location>
        <begin position="28"/>
        <end position="48"/>
    </location>
</feature>
<dbReference type="CDD" id="cd07302">
    <property type="entry name" value="CHD"/>
    <property type="match status" value="1"/>
</dbReference>
<dbReference type="Gene3D" id="3.30.70.1230">
    <property type="entry name" value="Nucleotide cyclase"/>
    <property type="match status" value="1"/>
</dbReference>
<feature type="transmembrane region" description="Helical" evidence="1">
    <location>
        <begin position="169"/>
        <end position="191"/>
    </location>
</feature>
<evidence type="ECO:0000259" key="2">
    <source>
        <dbReference type="PROSITE" id="PS50125"/>
    </source>
</evidence>
<organism evidence="3 4">
    <name type="scientific">Lacibacterium aquatile</name>
    <dbReference type="NCBI Taxonomy" id="1168082"/>
    <lineage>
        <taxon>Bacteria</taxon>
        <taxon>Pseudomonadati</taxon>
        <taxon>Pseudomonadota</taxon>
        <taxon>Alphaproteobacteria</taxon>
        <taxon>Rhodospirillales</taxon>
        <taxon>Rhodospirillaceae</taxon>
    </lineage>
</organism>
<dbReference type="Proteomes" id="UP001597295">
    <property type="component" value="Unassembled WGS sequence"/>
</dbReference>
<keyword evidence="1" id="KW-0472">Membrane</keyword>
<feature type="transmembrane region" description="Helical" evidence="1">
    <location>
        <begin position="5"/>
        <end position="22"/>
    </location>
</feature>
<proteinExistence type="predicted"/>
<evidence type="ECO:0000313" key="3">
    <source>
        <dbReference type="EMBL" id="MFD2265176.1"/>
    </source>
</evidence>
<dbReference type="InterPro" id="IPR029787">
    <property type="entry name" value="Nucleotide_cyclase"/>
</dbReference>
<dbReference type="SMART" id="SM00044">
    <property type="entry name" value="CYCc"/>
    <property type="match status" value="1"/>
</dbReference>
<feature type="transmembrane region" description="Helical" evidence="1">
    <location>
        <begin position="114"/>
        <end position="134"/>
    </location>
</feature>
<feature type="transmembrane region" description="Helical" evidence="1">
    <location>
        <begin position="60"/>
        <end position="80"/>
    </location>
</feature>
<reference evidence="4" key="1">
    <citation type="journal article" date="2019" name="Int. J. Syst. Evol. Microbiol.">
        <title>The Global Catalogue of Microorganisms (GCM) 10K type strain sequencing project: providing services to taxonomists for standard genome sequencing and annotation.</title>
        <authorList>
            <consortium name="The Broad Institute Genomics Platform"/>
            <consortium name="The Broad Institute Genome Sequencing Center for Infectious Disease"/>
            <person name="Wu L."/>
            <person name="Ma J."/>
        </authorList>
    </citation>
    <scope>NUCLEOTIDE SEQUENCE [LARGE SCALE GENOMIC DNA]</scope>
    <source>
        <strain evidence="4">CGMCC 1.19062</strain>
    </source>
</reference>
<dbReference type="SUPFAM" id="SSF55073">
    <property type="entry name" value="Nucleotide cyclase"/>
    <property type="match status" value="1"/>
</dbReference>
<sequence>MQVAIWARTAAMLAIAIWSILSTEGLQALYYVGICAAFTAFGWLPRLLCRSDNIARTQAILTTVDALLLTWVLIVPSPFIPDVWTALLNMRFQNFGYYFVYLGLATLTFSPLLVIWAGVAAALAWSAGFWILFFQPDTINYLTPLVLDPARSAVEQDIARTLGPHYLSVLVYLNQIVVLLLATGLLAVAVWRGRRLLMRSIQAEVGKANLARYFPPEVAESLAAAPAVLNEIREQHVAIIFMDIIGFTSLSEKMTAVELMGLLREYHTRVSAVVFRHGGVMEKFIGDAVKITYGAPHAKPDDAARALICAHALLEEMSAWSDQRRAAGQKPVAVGIGLHYGLCAVGNLGDGRSLEYQVVGDCVNVASRLEQLTREHAAPIVASHALISAATADPRVSEMIPRYQDGPAIQVRNRREPVEIRLFRAA</sequence>
<dbReference type="RefSeq" id="WP_379878348.1">
    <property type="nucleotide sequence ID" value="NZ_JBHUIP010000016.1"/>
</dbReference>
<keyword evidence="1" id="KW-1133">Transmembrane helix</keyword>